<evidence type="ECO:0000313" key="2">
    <source>
        <dbReference type="EMBL" id="KAJ2783534.1"/>
    </source>
</evidence>
<feature type="compositionally biased region" description="Acidic residues" evidence="1">
    <location>
        <begin position="231"/>
        <end position="247"/>
    </location>
</feature>
<protein>
    <submittedName>
        <fullName evidence="2">Uncharacterized protein</fullName>
    </submittedName>
</protein>
<feature type="compositionally biased region" description="Acidic residues" evidence="1">
    <location>
        <begin position="189"/>
        <end position="219"/>
    </location>
</feature>
<feature type="compositionally biased region" description="Acidic residues" evidence="1">
    <location>
        <begin position="142"/>
        <end position="165"/>
    </location>
</feature>
<sequence>MADGYTINCTLGDSEDLTELSVVGTAEEVGKVTSLVVAVEAEDDPTQGLQGAVAELSDKASVWGAVKELKLAVTLASGSVLEPDSYQDSLGPVAADLKSLLSAPLAFVQDDRSACPVVAQMYQDLAAHFASDGASADHVAEQDEAGDVDDDEEEEEDEQEEDEQGGDQGEAPAGQDDEAEAAAAAPKEEAEEADEDEEAAVDDDDEAANAEDDGEEEVVEAAAGKKRPLDDVEEDEDEDEEADEDADSGAPSKRARLD</sequence>
<dbReference type="AlphaFoldDB" id="A0A9W8LL28"/>
<feature type="region of interest" description="Disordered" evidence="1">
    <location>
        <begin position="132"/>
        <end position="258"/>
    </location>
</feature>
<gene>
    <name evidence="2" type="ORF">H4R18_001667</name>
</gene>
<reference evidence="2" key="1">
    <citation type="submission" date="2022-07" db="EMBL/GenBank/DDBJ databases">
        <title>Phylogenomic reconstructions and comparative analyses of Kickxellomycotina fungi.</title>
        <authorList>
            <person name="Reynolds N.K."/>
            <person name="Stajich J.E."/>
            <person name="Barry K."/>
            <person name="Grigoriev I.V."/>
            <person name="Crous P."/>
            <person name="Smith M.E."/>
        </authorList>
    </citation>
    <scope>NUCLEOTIDE SEQUENCE</scope>
    <source>
        <strain evidence="2">NBRC 105414</strain>
    </source>
</reference>
<dbReference type="EMBL" id="JANBUL010000045">
    <property type="protein sequence ID" value="KAJ2783534.1"/>
    <property type="molecule type" value="Genomic_DNA"/>
</dbReference>
<evidence type="ECO:0000256" key="1">
    <source>
        <dbReference type="SAM" id="MobiDB-lite"/>
    </source>
</evidence>
<proteinExistence type="predicted"/>
<name>A0A9W8LL28_9FUNG</name>
<dbReference type="Proteomes" id="UP001140217">
    <property type="component" value="Unassembled WGS sequence"/>
</dbReference>
<keyword evidence="3" id="KW-1185">Reference proteome</keyword>
<accession>A0A9W8LL28</accession>
<comment type="caution">
    <text evidence="2">The sequence shown here is derived from an EMBL/GenBank/DDBJ whole genome shotgun (WGS) entry which is preliminary data.</text>
</comment>
<evidence type="ECO:0000313" key="3">
    <source>
        <dbReference type="Proteomes" id="UP001140217"/>
    </source>
</evidence>
<organism evidence="2 3">
    <name type="scientific">Coemansia javaensis</name>
    <dbReference type="NCBI Taxonomy" id="2761396"/>
    <lineage>
        <taxon>Eukaryota</taxon>
        <taxon>Fungi</taxon>
        <taxon>Fungi incertae sedis</taxon>
        <taxon>Zoopagomycota</taxon>
        <taxon>Kickxellomycotina</taxon>
        <taxon>Kickxellomycetes</taxon>
        <taxon>Kickxellales</taxon>
        <taxon>Kickxellaceae</taxon>
        <taxon>Coemansia</taxon>
    </lineage>
</organism>